<sequence>MSSADHPDPDRQTERVNRVIEDLLRSYAVSKPRTWSSLFQQVEFAYNATVHASTGSSMRQLGNNIAHEQQQKARQANEKGRSNTTKFELGDLVYIHKSAVPPTVLGNPKLQASWIGPFPIKKIVRATSLRLELPDDWRIHPTF</sequence>
<reference evidence="2" key="1">
    <citation type="submission" date="2013-12" db="EMBL/GenBank/DDBJ databases">
        <title>The Genome Sequence of Aphanomyces invadans NJM9701.</title>
        <authorList>
            <consortium name="The Broad Institute Genomics Platform"/>
            <person name="Russ C."/>
            <person name="Tyler B."/>
            <person name="van West P."/>
            <person name="Dieguez-Uribeondo J."/>
            <person name="Young S.K."/>
            <person name="Zeng Q."/>
            <person name="Gargeya S."/>
            <person name="Fitzgerald M."/>
            <person name="Abouelleil A."/>
            <person name="Alvarado L."/>
            <person name="Chapman S.B."/>
            <person name="Gainer-Dewar J."/>
            <person name="Goldberg J."/>
            <person name="Griggs A."/>
            <person name="Gujja S."/>
            <person name="Hansen M."/>
            <person name="Howarth C."/>
            <person name="Imamovic A."/>
            <person name="Ireland A."/>
            <person name="Larimer J."/>
            <person name="McCowan C."/>
            <person name="Murphy C."/>
            <person name="Pearson M."/>
            <person name="Poon T.W."/>
            <person name="Priest M."/>
            <person name="Roberts A."/>
            <person name="Saif S."/>
            <person name="Shea T."/>
            <person name="Sykes S."/>
            <person name="Wortman J."/>
            <person name="Nusbaum C."/>
            <person name="Birren B."/>
        </authorList>
    </citation>
    <scope>NUCLEOTIDE SEQUENCE [LARGE SCALE GENOMIC DNA]</scope>
    <source>
        <strain evidence="2">NJM9701</strain>
    </source>
</reference>
<name>A0A024T957_9STRA</name>
<dbReference type="InterPro" id="IPR056924">
    <property type="entry name" value="SH3_Tf2-1"/>
</dbReference>
<gene>
    <name evidence="2" type="ORF">H310_15005</name>
</gene>
<dbReference type="EMBL" id="KI914077">
    <property type="protein sequence ID" value="ETV90161.1"/>
    <property type="molecule type" value="Genomic_DNA"/>
</dbReference>
<dbReference type="STRING" id="157072.A0A024T957"/>
<dbReference type="AlphaFoldDB" id="A0A024T957"/>
<dbReference type="GeneID" id="20092055"/>
<feature type="domain" description="Tf2-1-like SH3-like" evidence="1">
    <location>
        <begin position="90"/>
        <end position="143"/>
    </location>
</feature>
<dbReference type="InterPro" id="IPR036397">
    <property type="entry name" value="RNaseH_sf"/>
</dbReference>
<dbReference type="VEuPathDB" id="FungiDB:H310_15005"/>
<protein>
    <recommendedName>
        <fullName evidence="1">Tf2-1-like SH3-like domain-containing protein</fullName>
    </recommendedName>
</protein>
<organism evidence="2">
    <name type="scientific">Aphanomyces invadans</name>
    <dbReference type="NCBI Taxonomy" id="157072"/>
    <lineage>
        <taxon>Eukaryota</taxon>
        <taxon>Sar</taxon>
        <taxon>Stramenopiles</taxon>
        <taxon>Oomycota</taxon>
        <taxon>Saprolegniomycetes</taxon>
        <taxon>Saprolegniales</taxon>
        <taxon>Verrucalvaceae</taxon>
        <taxon>Aphanomyces</taxon>
    </lineage>
</organism>
<dbReference type="GO" id="GO:0003676">
    <property type="term" value="F:nucleic acid binding"/>
    <property type="evidence" value="ECO:0007669"/>
    <property type="project" value="InterPro"/>
</dbReference>
<dbReference type="SUPFAM" id="SSF53098">
    <property type="entry name" value="Ribonuclease H-like"/>
    <property type="match status" value="1"/>
</dbReference>
<dbReference type="InterPro" id="IPR050951">
    <property type="entry name" value="Retrovirus_Pol_polyprotein"/>
</dbReference>
<evidence type="ECO:0000259" key="1">
    <source>
        <dbReference type="Pfam" id="PF24626"/>
    </source>
</evidence>
<dbReference type="InterPro" id="IPR012337">
    <property type="entry name" value="RNaseH-like_sf"/>
</dbReference>
<dbReference type="Pfam" id="PF24626">
    <property type="entry name" value="SH3_Tf2-1"/>
    <property type="match status" value="1"/>
</dbReference>
<accession>A0A024T957</accession>
<dbReference type="OrthoDB" id="115056at2759"/>
<dbReference type="eggNOG" id="KOG0017">
    <property type="taxonomic scope" value="Eukaryota"/>
</dbReference>
<dbReference type="PANTHER" id="PTHR37984:SF15">
    <property type="entry name" value="INTEGRASE CATALYTIC DOMAIN-CONTAINING PROTEIN"/>
    <property type="match status" value="1"/>
</dbReference>
<dbReference type="Gene3D" id="3.30.420.10">
    <property type="entry name" value="Ribonuclease H-like superfamily/Ribonuclease H"/>
    <property type="match status" value="1"/>
</dbReference>
<dbReference type="RefSeq" id="XP_008881207.1">
    <property type="nucleotide sequence ID" value="XM_008882985.1"/>
</dbReference>
<dbReference type="PANTHER" id="PTHR37984">
    <property type="entry name" value="PROTEIN CBG26694"/>
    <property type="match status" value="1"/>
</dbReference>
<proteinExistence type="predicted"/>
<evidence type="ECO:0000313" key="2">
    <source>
        <dbReference type="EMBL" id="ETV90161.1"/>
    </source>
</evidence>